<dbReference type="PANTHER" id="PTHR43595:SF2">
    <property type="entry name" value="SMALL RIBOSOMAL SUBUNIT PROTEIN MS42"/>
    <property type="match status" value="1"/>
</dbReference>
<feature type="binding site" evidence="5">
    <location>
        <position position="168"/>
    </location>
    <ligand>
        <name>Mn(2+)</name>
        <dbReference type="ChEBI" id="CHEBI:29035"/>
    </ligand>
</feature>
<dbReference type="Gene3D" id="3.55.40.20">
    <property type="entry name" value="Iron/manganese superoxide dismutase, C-terminal domain"/>
    <property type="match status" value="1"/>
</dbReference>
<dbReference type="Pfam" id="PF00081">
    <property type="entry name" value="Sod_Fe_N"/>
    <property type="match status" value="1"/>
</dbReference>
<dbReference type="PRINTS" id="PR01703">
    <property type="entry name" value="MNSODISMTASE"/>
</dbReference>
<keyword evidence="10" id="KW-1185">Reference proteome</keyword>
<dbReference type="SUPFAM" id="SSF46609">
    <property type="entry name" value="Fe,Mn superoxide dismutase (SOD), N-terminal domain"/>
    <property type="match status" value="1"/>
</dbReference>
<reference evidence="9 10" key="1">
    <citation type="submission" date="2018-11" db="EMBL/GenBank/DDBJ databases">
        <title>Genome sequencing of Lachnoanaerobaculum sp. KCOM 2030 (= ChDC B114).</title>
        <authorList>
            <person name="Kook J.-K."/>
            <person name="Park S.-N."/>
            <person name="Lim Y.K."/>
        </authorList>
    </citation>
    <scope>NUCLEOTIDE SEQUENCE [LARGE SCALE GENOMIC DNA]</scope>
    <source>
        <strain evidence="9 10">KCOM 2030</strain>
    </source>
</reference>
<dbReference type="InterPro" id="IPR001189">
    <property type="entry name" value="Mn/Fe_SOD"/>
</dbReference>
<evidence type="ECO:0000256" key="2">
    <source>
        <dbReference type="ARBA" id="ARBA00012682"/>
    </source>
</evidence>
<keyword evidence="3 5" id="KW-0479">Metal-binding</keyword>
<dbReference type="GO" id="GO:0005737">
    <property type="term" value="C:cytoplasm"/>
    <property type="evidence" value="ECO:0007669"/>
    <property type="project" value="TreeGrafter"/>
</dbReference>
<dbReference type="PIRSF" id="PIRSF000349">
    <property type="entry name" value="SODismutase"/>
    <property type="match status" value="1"/>
</dbReference>
<dbReference type="RefSeq" id="WP_128672990.1">
    <property type="nucleotide sequence ID" value="NZ_RRCO01000001.1"/>
</dbReference>
<comment type="function">
    <text evidence="6">Destroys radicals which are normally produced within the cells and which are toxic to biological systems.</text>
</comment>
<dbReference type="EC" id="1.15.1.1" evidence="2 6"/>
<dbReference type="AlphaFoldDB" id="A0A3P3QZG2"/>
<evidence type="ECO:0000256" key="1">
    <source>
        <dbReference type="ARBA" id="ARBA00008714"/>
    </source>
</evidence>
<dbReference type="GO" id="GO:0046872">
    <property type="term" value="F:metal ion binding"/>
    <property type="evidence" value="ECO:0007669"/>
    <property type="project" value="UniProtKB-KW"/>
</dbReference>
<name>A0A3P3QZG2_9FIRM</name>
<dbReference type="SUPFAM" id="SSF54719">
    <property type="entry name" value="Fe,Mn superoxide dismutase (SOD), C-terminal domain"/>
    <property type="match status" value="1"/>
</dbReference>
<comment type="catalytic activity">
    <reaction evidence="6">
        <text>2 superoxide + 2 H(+) = H2O2 + O2</text>
        <dbReference type="Rhea" id="RHEA:20696"/>
        <dbReference type="ChEBI" id="CHEBI:15378"/>
        <dbReference type="ChEBI" id="CHEBI:15379"/>
        <dbReference type="ChEBI" id="CHEBI:16240"/>
        <dbReference type="ChEBI" id="CHEBI:18421"/>
        <dbReference type="EC" id="1.15.1.1"/>
    </reaction>
</comment>
<feature type="domain" description="Manganese/iron superoxide dismutase C-terminal" evidence="8">
    <location>
        <begin position="97"/>
        <end position="200"/>
    </location>
</feature>
<dbReference type="Gene3D" id="1.10.287.990">
    <property type="entry name" value="Fe,Mn superoxide dismutase (SOD) domain"/>
    <property type="match status" value="1"/>
</dbReference>
<organism evidence="9 10">
    <name type="scientific">Lachnoanaerobaculum gingivalis</name>
    <dbReference type="NCBI Taxonomy" id="2490855"/>
    <lineage>
        <taxon>Bacteria</taxon>
        <taxon>Bacillati</taxon>
        <taxon>Bacillota</taxon>
        <taxon>Clostridia</taxon>
        <taxon>Lachnospirales</taxon>
        <taxon>Lachnospiraceae</taxon>
        <taxon>Lachnoanaerobaculum</taxon>
    </lineage>
</organism>
<feature type="binding site" evidence="5">
    <location>
        <position position="82"/>
    </location>
    <ligand>
        <name>Mn(2+)</name>
        <dbReference type="ChEBI" id="CHEBI:29035"/>
    </ligand>
</feature>
<dbReference type="InterPro" id="IPR019832">
    <property type="entry name" value="Mn/Fe_SOD_C"/>
</dbReference>
<gene>
    <name evidence="9" type="ORF">EHV10_00845</name>
</gene>
<dbReference type="PROSITE" id="PS00088">
    <property type="entry name" value="SOD_MN"/>
    <property type="match status" value="1"/>
</dbReference>
<dbReference type="GO" id="GO:0004784">
    <property type="term" value="F:superoxide dismutase activity"/>
    <property type="evidence" value="ECO:0007669"/>
    <property type="project" value="UniProtKB-EC"/>
</dbReference>
<dbReference type="Pfam" id="PF02777">
    <property type="entry name" value="Sod_Fe_C"/>
    <property type="match status" value="1"/>
</dbReference>
<evidence type="ECO:0000313" key="10">
    <source>
        <dbReference type="Proteomes" id="UP000272490"/>
    </source>
</evidence>
<comment type="caution">
    <text evidence="9">The sequence shown here is derived from an EMBL/GenBank/DDBJ whole genome shotgun (WGS) entry which is preliminary data.</text>
</comment>
<evidence type="ECO:0000259" key="7">
    <source>
        <dbReference type="Pfam" id="PF00081"/>
    </source>
</evidence>
<feature type="binding site" evidence="5">
    <location>
        <position position="26"/>
    </location>
    <ligand>
        <name>Mn(2+)</name>
        <dbReference type="ChEBI" id="CHEBI:29035"/>
    </ligand>
</feature>
<evidence type="ECO:0000259" key="8">
    <source>
        <dbReference type="Pfam" id="PF02777"/>
    </source>
</evidence>
<dbReference type="OrthoDB" id="9803125at2"/>
<evidence type="ECO:0000256" key="6">
    <source>
        <dbReference type="RuleBase" id="RU000414"/>
    </source>
</evidence>
<evidence type="ECO:0000256" key="5">
    <source>
        <dbReference type="PIRSR" id="PIRSR000349-1"/>
    </source>
</evidence>
<dbReference type="InterPro" id="IPR036324">
    <property type="entry name" value="Mn/Fe_SOD_N_sf"/>
</dbReference>
<dbReference type="Proteomes" id="UP000272490">
    <property type="component" value="Unassembled WGS sequence"/>
</dbReference>
<feature type="binding site" evidence="5">
    <location>
        <position position="172"/>
    </location>
    <ligand>
        <name>Mn(2+)</name>
        <dbReference type="ChEBI" id="CHEBI:29035"/>
    </ligand>
</feature>
<comment type="similarity">
    <text evidence="1 6">Belongs to the iron/manganese superoxide dismutase family.</text>
</comment>
<dbReference type="EMBL" id="RRCO01000001">
    <property type="protein sequence ID" value="RRJ26611.1"/>
    <property type="molecule type" value="Genomic_DNA"/>
</dbReference>
<accession>A0A3P3QZG2</accession>
<keyword evidence="4 6" id="KW-0560">Oxidoreductase</keyword>
<feature type="domain" description="Manganese/iron superoxide dismutase N-terminal" evidence="7">
    <location>
        <begin position="2"/>
        <end position="89"/>
    </location>
</feature>
<evidence type="ECO:0000256" key="4">
    <source>
        <dbReference type="ARBA" id="ARBA00023002"/>
    </source>
</evidence>
<dbReference type="InterPro" id="IPR036314">
    <property type="entry name" value="SOD_C_sf"/>
</dbReference>
<dbReference type="InterPro" id="IPR019831">
    <property type="entry name" value="Mn/Fe_SOD_N"/>
</dbReference>
<evidence type="ECO:0000313" key="9">
    <source>
        <dbReference type="EMBL" id="RRJ26611.1"/>
    </source>
</evidence>
<dbReference type="PANTHER" id="PTHR43595">
    <property type="entry name" value="37S RIBOSOMAL PROTEIN S26, MITOCHONDRIAL"/>
    <property type="match status" value="1"/>
</dbReference>
<dbReference type="InterPro" id="IPR019833">
    <property type="entry name" value="Mn/Fe_SOD_BS"/>
</dbReference>
<proteinExistence type="inferred from homology"/>
<protein>
    <recommendedName>
        <fullName evidence="2 6">Superoxide dismutase</fullName>
        <ecNumber evidence="2 6">1.15.1.1</ecNumber>
    </recommendedName>
</protein>
<evidence type="ECO:0000256" key="3">
    <source>
        <dbReference type="ARBA" id="ARBA00022723"/>
    </source>
</evidence>
<sequence>MFEQIKLSYAFDALEPHFDTLTMETHYLKHHAAYTKNFNTLTKEAGIDNKPVEVILAHWKNKSEGKSDAQGIRNNGGGYFNHNLFFGQFSDTPAHEPTGEFANKINAAFGSLDSLKESLTKLATGQFGSGWAWLSTDISGNLSISSSPNQDNPLLESEGKIYPILAIDVWEHAYYLKYKNLRADYIKAFFEVLDWNKVAENYDVAKDTLANLQK</sequence>